<feature type="transmembrane region" description="Helical" evidence="1">
    <location>
        <begin position="254"/>
        <end position="274"/>
    </location>
</feature>
<feature type="transmembrane region" description="Helical" evidence="1">
    <location>
        <begin position="183"/>
        <end position="202"/>
    </location>
</feature>
<evidence type="ECO:0000256" key="1">
    <source>
        <dbReference type="SAM" id="Phobius"/>
    </source>
</evidence>
<proteinExistence type="predicted"/>
<protein>
    <recommendedName>
        <fullName evidence="3">O-antigen polymerase</fullName>
    </recommendedName>
</protein>
<evidence type="ECO:0008006" key="3">
    <source>
        <dbReference type="Google" id="ProtNLM"/>
    </source>
</evidence>
<gene>
    <name evidence="2" type="ORF">JTBB02_V1_10030</name>
</gene>
<feature type="transmembrane region" description="Helical" evidence="1">
    <location>
        <begin position="286"/>
        <end position="306"/>
    </location>
</feature>
<keyword evidence="1" id="KW-0472">Membrane</keyword>
<sequence>MRKASKYLLLPLLFVNVTTAENMWEMFGIPIGRSLYWMTIGMAWYVGSRSPYWRFVTVIMFMGIGLRFLEMGLADGSVEMVRKLLTAIVFVIAGAEVYGKNPKFLHKQLVVFLTMCIPIMLIQIIGVDSFFYGWVTDYAHQEEIFSLDDIGKFVEIALYPTLFVGAEDIYYQIGQGRPAGLMYANNVLSVFIAIAAGLNLTVDRSDKRLRFSDVIVLSAVVLAMAKTAYIITIFLYIVSVVFNKPCSRRLGLKSLLLLTFIYTIYYLLFPGLFLANTSEAAFVSSLLPRLMDVLAIFGVNDLWGLFLREQELLGNMFIVGESKSAVAIILRAKVVVPVLIFLGAISVLYMYRIRRMMRTRQMMTSPIAPYIVMIVVCIMTQLGVPYFAAPSFQFISGLALFPLFKDLWICRKPLQYRYIHGAVDKIA</sequence>
<name>A0A7D9H5A8_9GAMM</name>
<evidence type="ECO:0000313" key="2">
    <source>
        <dbReference type="EMBL" id="VUX54851.1"/>
    </source>
</evidence>
<organism evidence="2">
    <name type="scientific">uncultured Woeseiaceae bacterium</name>
    <dbReference type="NCBI Taxonomy" id="1983305"/>
    <lineage>
        <taxon>Bacteria</taxon>
        <taxon>Pseudomonadati</taxon>
        <taxon>Pseudomonadota</taxon>
        <taxon>Gammaproteobacteria</taxon>
        <taxon>Woeseiales</taxon>
        <taxon>Woeseiaceae</taxon>
        <taxon>environmental samples</taxon>
    </lineage>
</organism>
<dbReference type="AlphaFoldDB" id="A0A7D9H5A8"/>
<accession>A0A7D9H5A8</accession>
<feature type="transmembrane region" description="Helical" evidence="1">
    <location>
        <begin position="214"/>
        <end position="242"/>
    </location>
</feature>
<feature type="transmembrane region" description="Helical" evidence="1">
    <location>
        <begin position="370"/>
        <end position="388"/>
    </location>
</feature>
<dbReference type="EMBL" id="LR633966">
    <property type="protein sequence ID" value="VUX54851.1"/>
    <property type="molecule type" value="Genomic_DNA"/>
</dbReference>
<feature type="transmembrane region" description="Helical" evidence="1">
    <location>
        <begin position="52"/>
        <end position="69"/>
    </location>
</feature>
<reference evidence="2" key="1">
    <citation type="submission" date="2019-07" db="EMBL/GenBank/DDBJ databases">
        <authorList>
            <person name="Weber M."/>
            <person name="Kostadinov I."/>
            <person name="Kostadinov D I."/>
        </authorList>
    </citation>
    <scope>NUCLEOTIDE SEQUENCE</scope>
    <source>
        <strain evidence="2">Gfbio:sag-sample-b02:053724c1-46a9-4a36-b237-ea2bf867836b</strain>
    </source>
</reference>
<feature type="transmembrane region" description="Helical" evidence="1">
    <location>
        <begin position="110"/>
        <end position="135"/>
    </location>
</feature>
<keyword evidence="1" id="KW-1133">Transmembrane helix</keyword>
<keyword evidence="1" id="KW-0812">Transmembrane</keyword>
<feature type="transmembrane region" description="Helical" evidence="1">
    <location>
        <begin position="326"/>
        <end position="349"/>
    </location>
</feature>